<name>A0ABT0FFU8_9MICO</name>
<dbReference type="Pfam" id="PF00005">
    <property type="entry name" value="ABC_tran"/>
    <property type="match status" value="1"/>
</dbReference>
<dbReference type="EMBL" id="JAHWXN010000001">
    <property type="protein sequence ID" value="MCK2036943.1"/>
    <property type="molecule type" value="Genomic_DNA"/>
</dbReference>
<dbReference type="PANTHER" id="PTHR24220:SF685">
    <property type="entry name" value="ABC TRANSPORTER RELATED"/>
    <property type="match status" value="1"/>
</dbReference>
<accession>A0ABT0FFU8</accession>
<dbReference type="GO" id="GO:0005524">
    <property type="term" value="F:ATP binding"/>
    <property type="evidence" value="ECO:0007669"/>
    <property type="project" value="UniProtKB-KW"/>
</dbReference>
<dbReference type="InterPro" id="IPR003439">
    <property type="entry name" value="ABC_transporter-like_ATP-bd"/>
</dbReference>
<evidence type="ECO:0000256" key="3">
    <source>
        <dbReference type="ARBA" id="ARBA00022840"/>
    </source>
</evidence>
<reference evidence="5 6" key="1">
    <citation type="submission" date="2021-06" db="EMBL/GenBank/DDBJ databases">
        <title>Genome-based taxonomic framework of Microbacterium strains isolated from marine environment, the description of four new species and reclassification of four preexisting species.</title>
        <authorList>
            <person name="Lee S.D."/>
            <person name="Kim S.-M."/>
            <person name="Byeon Y.-S."/>
            <person name="Yang H.L."/>
            <person name="Kim I.S."/>
        </authorList>
    </citation>
    <scope>NUCLEOTIDE SEQUENCE [LARGE SCALE GENOMIC DNA]</scope>
    <source>
        <strain evidence="5 6">SSW1-49</strain>
    </source>
</reference>
<evidence type="ECO:0000313" key="5">
    <source>
        <dbReference type="EMBL" id="MCK2036943.1"/>
    </source>
</evidence>
<dbReference type="RefSeq" id="WP_247630270.1">
    <property type="nucleotide sequence ID" value="NZ_JAHWXN010000001.1"/>
</dbReference>
<proteinExistence type="predicted"/>
<gene>
    <name evidence="5" type="ORF">KZC51_12450</name>
</gene>
<organism evidence="5 6">
    <name type="scientific">Microbacterium croceum</name>
    <dbReference type="NCBI Taxonomy" id="2851645"/>
    <lineage>
        <taxon>Bacteria</taxon>
        <taxon>Bacillati</taxon>
        <taxon>Actinomycetota</taxon>
        <taxon>Actinomycetes</taxon>
        <taxon>Micrococcales</taxon>
        <taxon>Microbacteriaceae</taxon>
        <taxon>Microbacterium</taxon>
    </lineage>
</organism>
<dbReference type="Proteomes" id="UP001300096">
    <property type="component" value="Unassembled WGS sequence"/>
</dbReference>
<dbReference type="InterPro" id="IPR027417">
    <property type="entry name" value="P-loop_NTPase"/>
</dbReference>
<evidence type="ECO:0000256" key="1">
    <source>
        <dbReference type="ARBA" id="ARBA00022448"/>
    </source>
</evidence>
<sequence length="243" mass="25560">MARISAQGPAQAQTDITRIAAADVSHRYGATVALADVALSIRDGESVAIMGPSGSGKSTLLHILAGIVRPDAGTVMLRTSRGTVDVATMKDRERSALRLTEFGFVFQQGMLIPELTAAENVALPLLLNGARRAEAAHTAENLLDELGLHGISGRRIGQLSGGQAQRVAIARARATQAQVIFADEPTGALDSRTATDVLGALLAATAERGRSLVVGTHDERVAARCDRVVRLRDGRIDSDEAPR</sequence>
<evidence type="ECO:0000313" key="6">
    <source>
        <dbReference type="Proteomes" id="UP001300096"/>
    </source>
</evidence>
<evidence type="ECO:0000256" key="2">
    <source>
        <dbReference type="ARBA" id="ARBA00022741"/>
    </source>
</evidence>
<dbReference type="PROSITE" id="PS50893">
    <property type="entry name" value="ABC_TRANSPORTER_2"/>
    <property type="match status" value="1"/>
</dbReference>
<dbReference type="InterPro" id="IPR017911">
    <property type="entry name" value="MacB-like_ATP-bd"/>
</dbReference>
<dbReference type="Gene3D" id="3.40.50.300">
    <property type="entry name" value="P-loop containing nucleotide triphosphate hydrolases"/>
    <property type="match status" value="1"/>
</dbReference>
<dbReference type="InterPro" id="IPR015854">
    <property type="entry name" value="ABC_transpr_LolD-like"/>
</dbReference>
<keyword evidence="6" id="KW-1185">Reference proteome</keyword>
<evidence type="ECO:0000259" key="4">
    <source>
        <dbReference type="PROSITE" id="PS50893"/>
    </source>
</evidence>
<protein>
    <submittedName>
        <fullName evidence="5">ABC transporter ATP-binding protein</fullName>
    </submittedName>
</protein>
<dbReference type="PANTHER" id="PTHR24220">
    <property type="entry name" value="IMPORT ATP-BINDING PROTEIN"/>
    <property type="match status" value="1"/>
</dbReference>
<dbReference type="SUPFAM" id="SSF52540">
    <property type="entry name" value="P-loop containing nucleoside triphosphate hydrolases"/>
    <property type="match status" value="1"/>
</dbReference>
<feature type="domain" description="ABC transporter" evidence="4">
    <location>
        <begin position="19"/>
        <end position="243"/>
    </location>
</feature>
<dbReference type="SMART" id="SM00382">
    <property type="entry name" value="AAA"/>
    <property type="match status" value="1"/>
</dbReference>
<comment type="caution">
    <text evidence="5">The sequence shown here is derived from an EMBL/GenBank/DDBJ whole genome shotgun (WGS) entry which is preliminary data.</text>
</comment>
<keyword evidence="2" id="KW-0547">Nucleotide-binding</keyword>
<dbReference type="CDD" id="cd03255">
    <property type="entry name" value="ABC_MJ0796_LolCDE_FtsE"/>
    <property type="match status" value="1"/>
</dbReference>
<keyword evidence="1" id="KW-0813">Transport</keyword>
<keyword evidence="3 5" id="KW-0067">ATP-binding</keyword>
<dbReference type="InterPro" id="IPR003593">
    <property type="entry name" value="AAA+_ATPase"/>
</dbReference>